<organism evidence="11 12">
    <name type="scientific">Corallincola spongiicola</name>
    <dbReference type="NCBI Taxonomy" id="2520508"/>
    <lineage>
        <taxon>Bacteria</taxon>
        <taxon>Pseudomonadati</taxon>
        <taxon>Pseudomonadota</taxon>
        <taxon>Gammaproteobacteria</taxon>
        <taxon>Alteromonadales</taxon>
        <taxon>Psychromonadaceae</taxon>
        <taxon>Corallincola</taxon>
    </lineage>
</organism>
<evidence type="ECO:0000256" key="6">
    <source>
        <dbReference type="ARBA" id="ARBA00022723"/>
    </source>
</evidence>
<evidence type="ECO:0000256" key="7">
    <source>
        <dbReference type="ARBA" id="ARBA00022833"/>
    </source>
</evidence>
<evidence type="ECO:0000256" key="8">
    <source>
        <dbReference type="ARBA" id="ARBA00023239"/>
    </source>
</evidence>
<dbReference type="InterPro" id="IPR038418">
    <property type="entry name" value="6-PTP_synth/QueD_sf"/>
</dbReference>
<evidence type="ECO:0000313" key="11">
    <source>
        <dbReference type="EMBL" id="TAA48310.1"/>
    </source>
</evidence>
<dbReference type="PANTHER" id="PTHR12589">
    <property type="entry name" value="PYRUVOYL TETRAHYDROBIOPTERIN SYNTHASE"/>
    <property type="match status" value="1"/>
</dbReference>
<proteinExistence type="inferred from homology"/>
<dbReference type="SUPFAM" id="SSF55620">
    <property type="entry name" value="Tetrahydrobiopterin biosynthesis enzymes-like"/>
    <property type="match status" value="2"/>
</dbReference>
<dbReference type="EC" id="4.1.2.50" evidence="4"/>
<evidence type="ECO:0000256" key="3">
    <source>
        <dbReference type="ARBA" id="ARBA00008900"/>
    </source>
</evidence>
<dbReference type="Pfam" id="PF01242">
    <property type="entry name" value="PTPS"/>
    <property type="match status" value="2"/>
</dbReference>
<evidence type="ECO:0000256" key="9">
    <source>
        <dbReference type="ARBA" id="ARBA00031449"/>
    </source>
</evidence>
<dbReference type="Gene3D" id="3.30.479.10">
    <property type="entry name" value="6-pyruvoyl tetrahydropterin synthase/QueD"/>
    <property type="match status" value="2"/>
</dbReference>
<keyword evidence="6" id="KW-0479">Metal-binding</keyword>
<reference evidence="12" key="1">
    <citation type="submission" date="2019-02" db="EMBL/GenBank/DDBJ databases">
        <title>Draft genome sequence of Muricauda sp. 176CP4-71.</title>
        <authorList>
            <person name="Park J.-S."/>
        </authorList>
    </citation>
    <scope>NUCLEOTIDE SEQUENCE [LARGE SCALE GENOMIC DNA]</scope>
    <source>
        <strain evidence="12">176GS2-150</strain>
    </source>
</reference>
<evidence type="ECO:0000256" key="1">
    <source>
        <dbReference type="ARBA" id="ARBA00001947"/>
    </source>
</evidence>
<gene>
    <name evidence="11" type="ORF">EXY25_03505</name>
</gene>
<evidence type="ECO:0000256" key="2">
    <source>
        <dbReference type="ARBA" id="ARBA00005061"/>
    </source>
</evidence>
<comment type="catalytic activity">
    <reaction evidence="10">
        <text>7,8-dihydroneopterin 3'-triphosphate + H2O = 6-carboxy-5,6,7,8-tetrahydropterin + triphosphate + acetaldehyde + 2 H(+)</text>
        <dbReference type="Rhea" id="RHEA:27966"/>
        <dbReference type="ChEBI" id="CHEBI:15343"/>
        <dbReference type="ChEBI" id="CHEBI:15377"/>
        <dbReference type="ChEBI" id="CHEBI:15378"/>
        <dbReference type="ChEBI" id="CHEBI:18036"/>
        <dbReference type="ChEBI" id="CHEBI:58462"/>
        <dbReference type="ChEBI" id="CHEBI:61032"/>
        <dbReference type="EC" id="4.1.2.50"/>
    </reaction>
</comment>
<evidence type="ECO:0000313" key="12">
    <source>
        <dbReference type="Proteomes" id="UP000292544"/>
    </source>
</evidence>
<sequence length="293" mass="32435">MRLFVDGLTVIDSTFLCAQRGMLGESWIVDVELAGELNDEGMLFDFSHVKKTIKHALDATVDHKLIVPEQAAETTIVSSDNDILLSFKAAKSELVIQSPLSAFAILPLAQITDSAFARYLEVMLLKLLPDNVTGITVHLRHEAEGPAFYHYTHGLKKHDGNCQRIAHGHRSRIGIWLDGEKRADLESNWASRWQDIYLGSADDEVSVETLPFSAQFGLTDASFYGFQYSASQGNYYLAVSKSATEIVDCDTTVECLADYIARQLSCDYPEQLIKVRAYEGVEKGAICEISASS</sequence>
<comment type="pathway">
    <text evidence="2">Purine metabolism; 7-cyano-7-deazaguanine biosynthesis.</text>
</comment>
<dbReference type="InterPro" id="IPR007115">
    <property type="entry name" value="6-PTP_synth/QueD"/>
</dbReference>
<evidence type="ECO:0000256" key="5">
    <source>
        <dbReference type="ARBA" id="ARBA00018141"/>
    </source>
</evidence>
<dbReference type="Proteomes" id="UP000292544">
    <property type="component" value="Unassembled WGS sequence"/>
</dbReference>
<name>A0ABY1WU97_9GAMM</name>
<dbReference type="EMBL" id="SHLY01000001">
    <property type="protein sequence ID" value="TAA48310.1"/>
    <property type="molecule type" value="Genomic_DNA"/>
</dbReference>
<comment type="caution">
    <text evidence="11">The sequence shown here is derived from an EMBL/GenBank/DDBJ whole genome shotgun (WGS) entry which is preliminary data.</text>
</comment>
<keyword evidence="12" id="KW-1185">Reference proteome</keyword>
<keyword evidence="7" id="KW-0862">Zinc</keyword>
<accession>A0ABY1WU97</accession>
<comment type="cofactor">
    <cofactor evidence="1">
        <name>Zn(2+)</name>
        <dbReference type="ChEBI" id="CHEBI:29105"/>
    </cofactor>
</comment>
<evidence type="ECO:0000256" key="10">
    <source>
        <dbReference type="ARBA" id="ARBA00048807"/>
    </source>
</evidence>
<dbReference type="PANTHER" id="PTHR12589:SF7">
    <property type="entry name" value="6-PYRUVOYL TETRAHYDROBIOPTERIN SYNTHASE"/>
    <property type="match status" value="1"/>
</dbReference>
<protein>
    <recommendedName>
        <fullName evidence="5">6-carboxy-5,6,7,8-tetrahydropterin synthase</fullName>
        <ecNumber evidence="4">4.1.2.50</ecNumber>
    </recommendedName>
    <alternativeName>
        <fullName evidence="9">Queuosine biosynthesis protein QueD</fullName>
    </alternativeName>
</protein>
<comment type="similarity">
    <text evidence="3">Belongs to the PTPS family. QueD subfamily.</text>
</comment>
<evidence type="ECO:0000256" key="4">
    <source>
        <dbReference type="ARBA" id="ARBA00012982"/>
    </source>
</evidence>
<dbReference type="RefSeq" id="WP_130565725.1">
    <property type="nucleotide sequence ID" value="NZ_SHLY01000001.1"/>
</dbReference>
<keyword evidence="8" id="KW-0456">Lyase</keyword>